<dbReference type="NCBIfam" id="TIGR00254">
    <property type="entry name" value="GGDEF"/>
    <property type="match status" value="1"/>
</dbReference>
<dbReference type="Proteomes" id="UP000219621">
    <property type="component" value="Unassembled WGS sequence"/>
</dbReference>
<dbReference type="Pfam" id="PF00990">
    <property type="entry name" value="GGDEF"/>
    <property type="match status" value="1"/>
</dbReference>
<dbReference type="PANTHER" id="PTHR43102:SF2">
    <property type="entry name" value="GAF DOMAIN-CONTAINING PROTEIN"/>
    <property type="match status" value="1"/>
</dbReference>
<evidence type="ECO:0000313" key="3">
    <source>
        <dbReference type="Proteomes" id="UP000219621"/>
    </source>
</evidence>
<proteinExistence type="predicted"/>
<evidence type="ECO:0000313" key="2">
    <source>
        <dbReference type="EMBL" id="SOD89968.1"/>
    </source>
</evidence>
<dbReference type="SUPFAM" id="SSF55073">
    <property type="entry name" value="Nucleotide cyclase"/>
    <property type="match status" value="1"/>
</dbReference>
<dbReference type="AlphaFoldDB" id="A0A286G3A2"/>
<dbReference type="SMART" id="SM00065">
    <property type="entry name" value="GAF"/>
    <property type="match status" value="1"/>
</dbReference>
<dbReference type="EMBL" id="OCNJ01000001">
    <property type="protein sequence ID" value="SOD89968.1"/>
    <property type="molecule type" value="Genomic_DNA"/>
</dbReference>
<accession>A0A286G3A2</accession>
<dbReference type="OrthoDB" id="315417at2"/>
<dbReference type="Gene3D" id="3.30.70.270">
    <property type="match status" value="1"/>
</dbReference>
<dbReference type="RefSeq" id="WP_097277287.1">
    <property type="nucleotide sequence ID" value="NZ_OCNJ01000001.1"/>
</dbReference>
<dbReference type="InterPro" id="IPR000160">
    <property type="entry name" value="GGDEF_dom"/>
</dbReference>
<gene>
    <name evidence="2" type="ORF">SAMN05421508_101396</name>
</gene>
<dbReference type="SMART" id="SM00267">
    <property type="entry name" value="GGDEF"/>
    <property type="match status" value="1"/>
</dbReference>
<keyword evidence="3" id="KW-1185">Reference proteome</keyword>
<protein>
    <submittedName>
        <fullName evidence="2">Diguanylate cyclase with GAF sensor</fullName>
    </submittedName>
</protein>
<name>A0A286G3A2_9PROT</name>
<dbReference type="InterPro" id="IPR043128">
    <property type="entry name" value="Rev_trsase/Diguanyl_cyclase"/>
</dbReference>
<dbReference type="CDD" id="cd01949">
    <property type="entry name" value="GGDEF"/>
    <property type="match status" value="1"/>
</dbReference>
<evidence type="ECO:0000259" key="1">
    <source>
        <dbReference type="PROSITE" id="PS50887"/>
    </source>
</evidence>
<dbReference type="InterPro" id="IPR003018">
    <property type="entry name" value="GAF"/>
</dbReference>
<dbReference type="Pfam" id="PF01590">
    <property type="entry name" value="GAF"/>
    <property type="match status" value="1"/>
</dbReference>
<organism evidence="2 3">
    <name type="scientific">Caenispirillum bisanense</name>
    <dbReference type="NCBI Taxonomy" id="414052"/>
    <lineage>
        <taxon>Bacteria</taxon>
        <taxon>Pseudomonadati</taxon>
        <taxon>Pseudomonadota</taxon>
        <taxon>Alphaproteobacteria</taxon>
        <taxon>Rhodospirillales</taxon>
        <taxon>Novispirillaceae</taxon>
        <taxon>Caenispirillum</taxon>
    </lineage>
</organism>
<reference evidence="2 3" key="1">
    <citation type="submission" date="2017-09" db="EMBL/GenBank/DDBJ databases">
        <authorList>
            <person name="Ehlers B."/>
            <person name="Leendertz F.H."/>
        </authorList>
    </citation>
    <scope>NUCLEOTIDE SEQUENCE [LARGE SCALE GENOMIC DNA]</scope>
    <source>
        <strain evidence="2 3">USBA 140</strain>
    </source>
</reference>
<sequence length="349" mass="36307">MAAAPPPSDEALRLLVLQECDILDTPPDPVFDAAAALAARLCGTPIALVSLVDADRQWFKARHGLAEPQTPRDHAFCAHAILAAEPFEVCDAAGDPRFMDNPLVTGAPFIRFYAGFPITAAGGQPLGTVCAIDQVPRKLDEAQRQGMRHLADMITALMEERRAAALARRAADATAEHLRRLALTDSVTGAFNRRGFLDQATWCGAAGGALLLVEVDALAAIREELGLAAAEAVVKSVTGLAQRIAGPQDVVGRLTASTLALFLPGSTAADGRALAERLRLLVAAAPVDAAGQSFCPTVTCGVAPVQGPRGVETSLVAADTALVEARAQGGDQVVICTRAAPPVHRQSLA</sequence>
<dbReference type="InterPro" id="IPR029016">
    <property type="entry name" value="GAF-like_dom_sf"/>
</dbReference>
<dbReference type="SUPFAM" id="SSF55781">
    <property type="entry name" value="GAF domain-like"/>
    <property type="match status" value="1"/>
</dbReference>
<dbReference type="InterPro" id="IPR029787">
    <property type="entry name" value="Nucleotide_cyclase"/>
</dbReference>
<dbReference type="PANTHER" id="PTHR43102">
    <property type="entry name" value="SLR1143 PROTEIN"/>
    <property type="match status" value="1"/>
</dbReference>
<dbReference type="PROSITE" id="PS50887">
    <property type="entry name" value="GGDEF"/>
    <property type="match status" value="1"/>
</dbReference>
<dbReference type="Gene3D" id="3.30.450.40">
    <property type="match status" value="1"/>
</dbReference>
<feature type="domain" description="GGDEF" evidence="1">
    <location>
        <begin position="206"/>
        <end position="338"/>
    </location>
</feature>